<dbReference type="InterPro" id="IPR000601">
    <property type="entry name" value="PKD_dom"/>
</dbReference>
<proteinExistence type="predicted"/>
<gene>
    <name evidence="4" type="ORF">A2117_01180</name>
</gene>
<dbReference type="EMBL" id="MHTO01000014">
    <property type="protein sequence ID" value="OHA62418.1"/>
    <property type="molecule type" value="Genomic_DNA"/>
</dbReference>
<evidence type="ECO:0000313" key="5">
    <source>
        <dbReference type="Proteomes" id="UP000179245"/>
    </source>
</evidence>
<dbReference type="PROSITE" id="PS50093">
    <property type="entry name" value="PKD"/>
    <property type="match status" value="1"/>
</dbReference>
<dbReference type="CDD" id="cd00146">
    <property type="entry name" value="PKD"/>
    <property type="match status" value="1"/>
</dbReference>
<feature type="transmembrane region" description="Helical" evidence="2">
    <location>
        <begin position="21"/>
        <end position="41"/>
    </location>
</feature>
<comment type="caution">
    <text evidence="4">The sequence shown here is derived from an EMBL/GenBank/DDBJ whole genome shotgun (WGS) entry which is preliminary data.</text>
</comment>
<feature type="region of interest" description="Disordered" evidence="1">
    <location>
        <begin position="50"/>
        <end position="73"/>
    </location>
</feature>
<feature type="compositionally biased region" description="Polar residues" evidence="1">
    <location>
        <begin position="51"/>
        <end position="65"/>
    </location>
</feature>
<protein>
    <recommendedName>
        <fullName evidence="3">PKD domain-containing protein</fullName>
    </recommendedName>
</protein>
<dbReference type="InterPro" id="IPR035986">
    <property type="entry name" value="PKD_dom_sf"/>
</dbReference>
<dbReference type="SUPFAM" id="SSF49299">
    <property type="entry name" value="PKD domain"/>
    <property type="match status" value="1"/>
</dbReference>
<sequence>MNYKKSIPNTNLSPGQGMIEALLILFGILFIFVIVFPQISLKAKELRTKNQDSQGPTGFSSQAENRPTENPPLCGEILVIPSTTGQAPFEVTLIGTGRQTKYPLLGFQWDFTDDSIWDTGITTEPQNYTFPSAGDYQIKMLVLDENKNSRTCLAKVTVTP</sequence>
<dbReference type="InterPro" id="IPR013783">
    <property type="entry name" value="Ig-like_fold"/>
</dbReference>
<accession>A0A1G2QPK9</accession>
<evidence type="ECO:0000256" key="2">
    <source>
        <dbReference type="SAM" id="Phobius"/>
    </source>
</evidence>
<organism evidence="4 5">
    <name type="scientific">Candidatus Wildermuthbacteria bacterium GWA2_46_15</name>
    <dbReference type="NCBI Taxonomy" id="1802443"/>
    <lineage>
        <taxon>Bacteria</taxon>
        <taxon>Candidatus Wildermuthiibacteriota</taxon>
    </lineage>
</organism>
<dbReference type="Gene3D" id="2.60.40.10">
    <property type="entry name" value="Immunoglobulins"/>
    <property type="match status" value="1"/>
</dbReference>
<keyword evidence="2" id="KW-1133">Transmembrane helix</keyword>
<evidence type="ECO:0000259" key="3">
    <source>
        <dbReference type="PROSITE" id="PS50093"/>
    </source>
</evidence>
<keyword evidence="2" id="KW-0812">Transmembrane</keyword>
<dbReference type="Proteomes" id="UP000179245">
    <property type="component" value="Unassembled WGS sequence"/>
</dbReference>
<reference evidence="4 5" key="1">
    <citation type="journal article" date="2016" name="Nat. Commun.">
        <title>Thousands of microbial genomes shed light on interconnected biogeochemical processes in an aquifer system.</title>
        <authorList>
            <person name="Anantharaman K."/>
            <person name="Brown C.T."/>
            <person name="Hug L.A."/>
            <person name="Sharon I."/>
            <person name="Castelle C.J."/>
            <person name="Probst A.J."/>
            <person name="Thomas B.C."/>
            <person name="Singh A."/>
            <person name="Wilkins M.J."/>
            <person name="Karaoz U."/>
            <person name="Brodie E.L."/>
            <person name="Williams K.H."/>
            <person name="Hubbard S.S."/>
            <person name="Banfield J.F."/>
        </authorList>
    </citation>
    <scope>NUCLEOTIDE SEQUENCE [LARGE SCALE GENOMIC DNA]</scope>
</reference>
<dbReference type="AlphaFoldDB" id="A0A1G2QPK9"/>
<name>A0A1G2QPK9_9BACT</name>
<feature type="domain" description="PKD" evidence="3">
    <location>
        <begin position="76"/>
        <end position="160"/>
    </location>
</feature>
<evidence type="ECO:0000256" key="1">
    <source>
        <dbReference type="SAM" id="MobiDB-lite"/>
    </source>
</evidence>
<dbReference type="STRING" id="1802443.A2117_01180"/>
<evidence type="ECO:0000313" key="4">
    <source>
        <dbReference type="EMBL" id="OHA62418.1"/>
    </source>
</evidence>
<keyword evidence="2" id="KW-0472">Membrane</keyword>